<feature type="region of interest" description="Disordered" evidence="1">
    <location>
        <begin position="32"/>
        <end position="81"/>
    </location>
</feature>
<feature type="compositionally biased region" description="Low complexity" evidence="1">
    <location>
        <begin position="131"/>
        <end position="144"/>
    </location>
</feature>
<accession>A0A9P4W7H5</accession>
<comment type="caution">
    <text evidence="2">The sequence shown here is derived from an EMBL/GenBank/DDBJ whole genome shotgun (WGS) entry which is preliminary data.</text>
</comment>
<name>A0A9P4W7H5_CURKU</name>
<feature type="compositionally biased region" description="Polar residues" evidence="1">
    <location>
        <begin position="61"/>
        <end position="77"/>
    </location>
</feature>
<reference evidence="2" key="1">
    <citation type="submission" date="2019-04" db="EMBL/GenBank/DDBJ databases">
        <title>Sequencing of skin fungus with MAO and IRED activity.</title>
        <authorList>
            <person name="Marsaioli A.J."/>
            <person name="Bonatto J.M.C."/>
            <person name="Reis Junior O."/>
        </authorList>
    </citation>
    <scope>NUCLEOTIDE SEQUENCE</scope>
    <source>
        <strain evidence="2">30M1</strain>
    </source>
</reference>
<dbReference type="EMBL" id="SWKU01000014">
    <property type="protein sequence ID" value="KAF3000758.1"/>
    <property type="molecule type" value="Genomic_DNA"/>
</dbReference>
<feature type="region of interest" description="Disordered" evidence="1">
    <location>
        <begin position="105"/>
        <end position="144"/>
    </location>
</feature>
<keyword evidence="3" id="KW-1185">Reference proteome</keyword>
<proteinExistence type="predicted"/>
<dbReference type="Proteomes" id="UP000801428">
    <property type="component" value="Unassembled WGS sequence"/>
</dbReference>
<evidence type="ECO:0000313" key="3">
    <source>
        <dbReference type="Proteomes" id="UP000801428"/>
    </source>
</evidence>
<gene>
    <name evidence="2" type="ORF">E8E13_004683</name>
</gene>
<evidence type="ECO:0000313" key="2">
    <source>
        <dbReference type="EMBL" id="KAF3000758.1"/>
    </source>
</evidence>
<dbReference type="AlphaFoldDB" id="A0A9P4W7H5"/>
<protein>
    <submittedName>
        <fullName evidence="2">Uncharacterized protein</fullName>
    </submittedName>
</protein>
<sequence>MSHSHIHLPSLLDFTPPSSPTRLFESMHWLKRAPTSSPVPPSPTASCSALDNEDDCRPHTPTISPSEPHAQDTTTVATPPLLLHKNPSMFSLRSKTQFLISHTESQRNGHLLPRSSALGVSCGAGATGEDSASASTSVPASSRG</sequence>
<evidence type="ECO:0000256" key="1">
    <source>
        <dbReference type="SAM" id="MobiDB-lite"/>
    </source>
</evidence>
<organism evidence="2 3">
    <name type="scientific">Curvularia kusanoi</name>
    <name type="common">Cochliobolus kusanoi</name>
    <dbReference type="NCBI Taxonomy" id="90978"/>
    <lineage>
        <taxon>Eukaryota</taxon>
        <taxon>Fungi</taxon>
        <taxon>Dikarya</taxon>
        <taxon>Ascomycota</taxon>
        <taxon>Pezizomycotina</taxon>
        <taxon>Dothideomycetes</taxon>
        <taxon>Pleosporomycetidae</taxon>
        <taxon>Pleosporales</taxon>
        <taxon>Pleosporineae</taxon>
        <taxon>Pleosporaceae</taxon>
        <taxon>Curvularia</taxon>
    </lineage>
</organism>